<organism evidence="1 2">
    <name type="scientific">Candidatus Campylobacter infans</name>
    <dbReference type="NCBI Taxonomy" id="2561898"/>
    <lineage>
        <taxon>Bacteria</taxon>
        <taxon>Pseudomonadati</taxon>
        <taxon>Campylobacterota</taxon>
        <taxon>Epsilonproteobacteria</taxon>
        <taxon>Campylobacterales</taxon>
        <taxon>Campylobacteraceae</taxon>
        <taxon>Campylobacter</taxon>
    </lineage>
</organism>
<proteinExistence type="predicted"/>
<keyword evidence="2" id="KW-1185">Reference proteome</keyword>
<gene>
    <name evidence="1" type="ORF">CINF_1283</name>
</gene>
<protein>
    <recommendedName>
        <fullName evidence="3">DUF3168 domain-containing protein</fullName>
    </recommendedName>
</protein>
<dbReference type="KEGG" id="cinf:CINF_1283"/>
<dbReference type="EMBL" id="CP049075">
    <property type="protein sequence ID" value="QLI05769.1"/>
    <property type="molecule type" value="Genomic_DNA"/>
</dbReference>
<accession>A0A7H9CLT3</accession>
<reference evidence="1 2" key="1">
    <citation type="submission" date="2020-02" db="EMBL/GenBank/DDBJ databases">
        <title>Complete genome sequence of the novel Campylobacter species Candidatus Campylobacter infans.</title>
        <authorList>
            <person name="Duim B."/>
            <person name="Zomer A."/>
            <person name="van der Graaf L."/>
            <person name="Wagenaar J."/>
        </authorList>
    </citation>
    <scope>NUCLEOTIDE SEQUENCE [LARGE SCALE GENOMIC DNA]</scope>
    <source>
        <strain evidence="1 2">19S00001</strain>
    </source>
</reference>
<dbReference type="AlphaFoldDB" id="A0A7H9CLT3"/>
<dbReference type="Proteomes" id="UP000509414">
    <property type="component" value="Chromosome"/>
</dbReference>
<evidence type="ECO:0000313" key="2">
    <source>
        <dbReference type="Proteomes" id="UP000509414"/>
    </source>
</evidence>
<evidence type="ECO:0008006" key="3">
    <source>
        <dbReference type="Google" id="ProtNLM"/>
    </source>
</evidence>
<evidence type="ECO:0000313" key="1">
    <source>
        <dbReference type="EMBL" id="QLI05769.1"/>
    </source>
</evidence>
<dbReference type="RefSeq" id="WP_179974946.1">
    <property type="nucleotide sequence ID" value="NZ_CP049075.1"/>
</dbReference>
<sequence>MILNRFVEHFTREAGLNLYLNEAPNSAKLPFCVYSVISTTDNTCLNSRQQRAPIAREYLLQVDIYGATFALTQEKCELARAAIYNFEKPIIELNTQYLKDDTSYRAMIEFRFIE</sequence>
<name>A0A7H9CLT3_9BACT</name>